<evidence type="ECO:0000256" key="1">
    <source>
        <dbReference type="ARBA" id="ARBA00002856"/>
    </source>
</evidence>
<dbReference type="GO" id="GO:0000976">
    <property type="term" value="F:transcription cis-regulatory region binding"/>
    <property type="evidence" value="ECO:0007669"/>
    <property type="project" value="TreeGrafter"/>
</dbReference>
<dbReference type="InterPro" id="IPR003012">
    <property type="entry name" value="Tet_transcr_reg_TetR"/>
</dbReference>
<dbReference type="SUPFAM" id="SSF46689">
    <property type="entry name" value="Homeodomain-like"/>
    <property type="match status" value="1"/>
</dbReference>
<dbReference type="PRINTS" id="PR00400">
    <property type="entry name" value="TETREPRESSOR"/>
</dbReference>
<dbReference type="Gene3D" id="1.10.10.60">
    <property type="entry name" value="Homeodomain-like"/>
    <property type="match status" value="1"/>
</dbReference>
<comment type="caution">
    <text evidence="8">The sequence shown here is derived from an EMBL/GenBank/DDBJ whole genome shotgun (WGS) entry which is preliminary data.</text>
</comment>
<dbReference type="PRINTS" id="PR00455">
    <property type="entry name" value="HTHTETR"/>
</dbReference>
<accession>T0II57</accession>
<keyword evidence="9" id="KW-1185">Reference proteome</keyword>
<reference evidence="8 9" key="1">
    <citation type="journal article" date="2013" name="Genome Announc.">
        <title>Draft Genome Sequence of Sphingobium lactosutens Strain DS20T, Isolated from a Hexachlorocyclohexane Dumpsite.</title>
        <authorList>
            <person name="Kumar R."/>
            <person name="Dwivedi V."/>
            <person name="Negi V."/>
            <person name="Khurana J.P."/>
            <person name="Lal R."/>
        </authorList>
    </citation>
    <scope>NUCLEOTIDE SEQUENCE [LARGE SCALE GENOMIC DNA]</scope>
    <source>
        <strain evidence="8 9">DS20</strain>
    </source>
</reference>
<dbReference type="AlphaFoldDB" id="T0II57"/>
<evidence type="ECO:0000256" key="2">
    <source>
        <dbReference type="ARBA" id="ARBA00022491"/>
    </source>
</evidence>
<feature type="domain" description="HTH tetR-type" evidence="7">
    <location>
        <begin position="1"/>
        <end position="60"/>
    </location>
</feature>
<dbReference type="Pfam" id="PF00440">
    <property type="entry name" value="TetR_N"/>
    <property type="match status" value="1"/>
</dbReference>
<name>T0II57_9SPHN</name>
<dbReference type="PATRIC" id="fig|1331060.3.peg.4588"/>
<gene>
    <name evidence="8" type="ORF">RLDS_23670</name>
</gene>
<keyword evidence="5" id="KW-0804">Transcription</keyword>
<protein>
    <recommendedName>
        <fullName evidence="7">HTH tetR-type domain-containing protein</fullName>
    </recommendedName>
</protein>
<dbReference type="Pfam" id="PF02909">
    <property type="entry name" value="TetR_C_1"/>
    <property type="match status" value="1"/>
</dbReference>
<dbReference type="Gene3D" id="1.10.357.10">
    <property type="entry name" value="Tetracycline Repressor, domain 2"/>
    <property type="match status" value="1"/>
</dbReference>
<dbReference type="InterPro" id="IPR004111">
    <property type="entry name" value="Repressor_TetR_C"/>
</dbReference>
<dbReference type="InterPro" id="IPR001647">
    <property type="entry name" value="HTH_TetR"/>
</dbReference>
<evidence type="ECO:0000313" key="8">
    <source>
        <dbReference type="EMBL" id="EQB11405.1"/>
    </source>
</evidence>
<dbReference type="SUPFAM" id="SSF48498">
    <property type="entry name" value="Tetracyclin repressor-like, C-terminal domain"/>
    <property type="match status" value="1"/>
</dbReference>
<organism evidence="8 9">
    <name type="scientific">Sphingobium lactosutens DS20</name>
    <dbReference type="NCBI Taxonomy" id="1331060"/>
    <lineage>
        <taxon>Bacteria</taxon>
        <taxon>Pseudomonadati</taxon>
        <taxon>Pseudomonadota</taxon>
        <taxon>Alphaproteobacteria</taxon>
        <taxon>Sphingomonadales</taxon>
        <taxon>Sphingomonadaceae</taxon>
        <taxon>Sphingobium</taxon>
    </lineage>
</organism>
<comment type="function">
    <text evidence="1">TetR is the repressor of the tetracycline resistance element; its N-terminal region forms a helix-turn-helix structure and binds DNA. Binding of tetracycline to TetR reduces the repressor affinity for the tetracycline resistance gene (tetA) promoter operator sites.</text>
</comment>
<evidence type="ECO:0000259" key="7">
    <source>
        <dbReference type="PROSITE" id="PS50977"/>
    </source>
</evidence>
<evidence type="ECO:0000256" key="4">
    <source>
        <dbReference type="ARBA" id="ARBA00023125"/>
    </source>
</evidence>
<dbReference type="GO" id="GO:0045892">
    <property type="term" value="P:negative regulation of DNA-templated transcription"/>
    <property type="evidence" value="ECO:0007669"/>
    <property type="project" value="InterPro"/>
</dbReference>
<dbReference type="GO" id="GO:0046677">
    <property type="term" value="P:response to antibiotic"/>
    <property type="evidence" value="ECO:0007669"/>
    <property type="project" value="InterPro"/>
</dbReference>
<sequence>MNRNDIIEAGLRLVREEGLGKFTTRRLADALQVQGPALYHHYRSKEQLLGDMANRIIESTIDSMPSGLDWAVWNASFAKRNRNAMLSYRDGALLLIKAWPTDTMRRRTIPRLEAPMLGAGFPEQVAREVSFSIASFTIGWVLNEQNEQIREFIVERMDPDQAFENALEMLLDGARIRLSRQTSS</sequence>
<dbReference type="EMBL" id="ATDP01000107">
    <property type="protein sequence ID" value="EQB11405.1"/>
    <property type="molecule type" value="Genomic_DNA"/>
</dbReference>
<dbReference type="eggNOG" id="COG1309">
    <property type="taxonomic scope" value="Bacteria"/>
</dbReference>
<dbReference type="PANTHER" id="PTHR30055:SF151">
    <property type="entry name" value="TRANSCRIPTIONAL REGULATORY PROTEIN"/>
    <property type="match status" value="1"/>
</dbReference>
<feature type="DNA-binding region" description="H-T-H motif" evidence="6">
    <location>
        <begin position="23"/>
        <end position="42"/>
    </location>
</feature>
<dbReference type="OrthoDB" id="3291296at2"/>
<dbReference type="PROSITE" id="PS50977">
    <property type="entry name" value="HTH_TETR_2"/>
    <property type="match status" value="1"/>
</dbReference>
<evidence type="ECO:0000256" key="6">
    <source>
        <dbReference type="PROSITE-ProRule" id="PRU00335"/>
    </source>
</evidence>
<proteinExistence type="predicted"/>
<evidence type="ECO:0000256" key="3">
    <source>
        <dbReference type="ARBA" id="ARBA00023015"/>
    </source>
</evidence>
<dbReference type="PANTHER" id="PTHR30055">
    <property type="entry name" value="HTH-TYPE TRANSCRIPTIONAL REGULATOR RUTR"/>
    <property type="match status" value="1"/>
</dbReference>
<keyword evidence="4 6" id="KW-0238">DNA-binding</keyword>
<dbReference type="RefSeq" id="WP_021228192.1">
    <property type="nucleotide sequence ID" value="NZ_ATDP01000107.1"/>
</dbReference>
<dbReference type="InterPro" id="IPR036271">
    <property type="entry name" value="Tet_transcr_reg_TetR-rel_C_sf"/>
</dbReference>
<keyword evidence="2" id="KW-0678">Repressor</keyword>
<dbReference type="InterPro" id="IPR050109">
    <property type="entry name" value="HTH-type_TetR-like_transc_reg"/>
</dbReference>
<keyword evidence="3" id="KW-0805">Transcription regulation</keyword>
<dbReference type="Proteomes" id="UP000015531">
    <property type="component" value="Unassembled WGS sequence"/>
</dbReference>
<dbReference type="InterPro" id="IPR009057">
    <property type="entry name" value="Homeodomain-like_sf"/>
</dbReference>
<evidence type="ECO:0000256" key="5">
    <source>
        <dbReference type="ARBA" id="ARBA00023163"/>
    </source>
</evidence>
<dbReference type="GO" id="GO:0003700">
    <property type="term" value="F:DNA-binding transcription factor activity"/>
    <property type="evidence" value="ECO:0007669"/>
    <property type="project" value="TreeGrafter"/>
</dbReference>
<evidence type="ECO:0000313" key="9">
    <source>
        <dbReference type="Proteomes" id="UP000015531"/>
    </source>
</evidence>